<feature type="signal peptide" evidence="2">
    <location>
        <begin position="1"/>
        <end position="28"/>
    </location>
</feature>
<feature type="compositionally biased region" description="Basic and acidic residues" evidence="1">
    <location>
        <begin position="159"/>
        <end position="176"/>
    </location>
</feature>
<name>A0A5A9ZZV7_9ACTN</name>
<keyword evidence="2" id="KW-0732">Signal</keyword>
<evidence type="ECO:0008006" key="5">
    <source>
        <dbReference type="Google" id="ProtNLM"/>
    </source>
</evidence>
<feature type="chain" id="PRO_5038496074" description="Secreted protein" evidence="2">
    <location>
        <begin position="29"/>
        <end position="187"/>
    </location>
</feature>
<evidence type="ECO:0000313" key="3">
    <source>
        <dbReference type="EMBL" id="KAA0922302.1"/>
    </source>
</evidence>
<dbReference type="AlphaFoldDB" id="A0A5A9ZZV7"/>
<reference evidence="3 4" key="1">
    <citation type="submission" date="2019-05" db="EMBL/GenBank/DDBJ databases">
        <authorList>
            <person name="Hariharan J."/>
            <person name="Choudoir M.J."/>
            <person name="Diebold P."/>
            <person name="Panke-Buisse K."/>
            <person name="Buckley D.H."/>
        </authorList>
    </citation>
    <scope>NUCLEOTIDE SEQUENCE [LARGE SCALE GENOMIC DNA]</scope>
    <source>
        <strain evidence="3 4">SUN51</strain>
    </source>
</reference>
<proteinExistence type="predicted"/>
<feature type="compositionally biased region" description="Low complexity" evidence="1">
    <location>
        <begin position="35"/>
        <end position="46"/>
    </location>
</feature>
<protein>
    <recommendedName>
        <fullName evidence="5">Secreted protein</fullName>
    </recommendedName>
</protein>
<gene>
    <name evidence="3" type="ORF">FGF04_34710</name>
</gene>
<dbReference type="OrthoDB" id="7949713at2"/>
<comment type="caution">
    <text evidence="3">The sequence shown here is derived from an EMBL/GenBank/DDBJ whole genome shotgun (WGS) entry which is preliminary data.</text>
</comment>
<feature type="compositionally biased region" description="Gly residues" evidence="1">
    <location>
        <begin position="144"/>
        <end position="158"/>
    </location>
</feature>
<dbReference type="RefSeq" id="WP_149515359.1">
    <property type="nucleotide sequence ID" value="NZ_VDFC01000075.1"/>
</dbReference>
<evidence type="ECO:0000313" key="4">
    <source>
        <dbReference type="Proteomes" id="UP000324965"/>
    </source>
</evidence>
<organism evidence="3 4">
    <name type="scientific">Streptomyces apricus</name>
    <dbReference type="NCBI Taxonomy" id="1828112"/>
    <lineage>
        <taxon>Bacteria</taxon>
        <taxon>Bacillati</taxon>
        <taxon>Actinomycetota</taxon>
        <taxon>Actinomycetes</taxon>
        <taxon>Kitasatosporales</taxon>
        <taxon>Streptomycetaceae</taxon>
        <taxon>Streptomyces</taxon>
    </lineage>
</organism>
<sequence>MRSSTERHRRLTAACALISALTLGGVYAGQSVAAGSSPPSGGSSSESPKDENPDDTGDWKRQDKAPRAYTDCMRDNGLADFPDIVIYTADGGRGVKVRIERGEEGDGTKRPDPTSKQFRKAAKACQDVLADIGVELPVPPRGLPGKGGGPFPAPGGCGEIRKHEKGDDDRREDRGTRPSGAGFVLSG</sequence>
<feature type="compositionally biased region" description="Basic and acidic residues" evidence="1">
    <location>
        <begin position="47"/>
        <end position="66"/>
    </location>
</feature>
<dbReference type="Proteomes" id="UP000324965">
    <property type="component" value="Unassembled WGS sequence"/>
</dbReference>
<keyword evidence="4" id="KW-1185">Reference proteome</keyword>
<feature type="compositionally biased region" description="Basic and acidic residues" evidence="1">
    <location>
        <begin position="98"/>
        <end position="113"/>
    </location>
</feature>
<feature type="region of interest" description="Disordered" evidence="1">
    <location>
        <begin position="98"/>
        <end position="122"/>
    </location>
</feature>
<feature type="region of interest" description="Disordered" evidence="1">
    <location>
        <begin position="139"/>
        <end position="187"/>
    </location>
</feature>
<feature type="region of interest" description="Disordered" evidence="1">
    <location>
        <begin position="30"/>
        <end position="76"/>
    </location>
</feature>
<accession>A0A5A9ZZV7</accession>
<dbReference type="EMBL" id="VDFC01000075">
    <property type="protein sequence ID" value="KAA0922302.1"/>
    <property type="molecule type" value="Genomic_DNA"/>
</dbReference>
<evidence type="ECO:0000256" key="1">
    <source>
        <dbReference type="SAM" id="MobiDB-lite"/>
    </source>
</evidence>
<evidence type="ECO:0000256" key="2">
    <source>
        <dbReference type="SAM" id="SignalP"/>
    </source>
</evidence>